<dbReference type="InterPro" id="IPR021005">
    <property type="entry name" value="Znf_CGNR"/>
</dbReference>
<dbReference type="KEGG" id="bcau:I6G59_04820"/>
<evidence type="ECO:0000313" key="7">
    <source>
        <dbReference type="Proteomes" id="UP000594979"/>
    </source>
</evidence>
<evidence type="ECO:0000259" key="1">
    <source>
        <dbReference type="Pfam" id="PF11706"/>
    </source>
</evidence>
<reference evidence="5" key="1">
    <citation type="submission" date="2016-01" db="EMBL/GenBank/DDBJ databases">
        <title>Draft genome of Chromobacterium sp. F49.</title>
        <authorList>
            <person name="Hong K.W."/>
        </authorList>
    </citation>
    <scope>NUCLEOTIDE SEQUENCE [LARGE SCALE GENOMIC DNA]</scope>
    <source>
        <strain evidence="5">M40</strain>
    </source>
</reference>
<reference evidence="2" key="2">
    <citation type="submission" date="2016-01" db="EMBL/GenBank/DDBJ databases">
        <authorList>
            <person name="Hong K.W."/>
        </authorList>
    </citation>
    <scope>NUCLEOTIDE SEQUENCE</scope>
    <source>
        <strain evidence="2">M40</strain>
    </source>
</reference>
<dbReference type="Gene3D" id="1.10.3300.10">
    <property type="entry name" value="Jann2411-like domain"/>
    <property type="match status" value="1"/>
</dbReference>
<dbReference type="Proteomes" id="UP000216867">
    <property type="component" value="Unassembled WGS sequence"/>
</dbReference>
<dbReference type="SUPFAM" id="SSF160904">
    <property type="entry name" value="Jann2411-like"/>
    <property type="match status" value="1"/>
</dbReference>
<sequence length="184" mass="20369">MDFEHVGNAQCFELVNSVPDRIEGGDRDWLGDEDTARAWAQSLGLGPVRELTGEELADLRSFRESVFAVFAAVAEGNAVPAEGLQVVTDAHASGLSRYGYGPTTTGVAREWPDVWDADSLTALFAESAIDELTGSRLDRVKSCPGCRWLFIDTTRNRSRRWCSMSMCGGRDKALRHYRNTRAQH</sequence>
<reference evidence="3 6" key="3">
    <citation type="submission" date="2017-04" db="EMBL/GenBank/DDBJ databases">
        <title>Kefir bacterial isolates.</title>
        <authorList>
            <person name="Kim Y."/>
            <person name="Blasche S."/>
            <person name="Patil K.R."/>
        </authorList>
    </citation>
    <scope>NUCLEOTIDE SEQUENCE [LARGE SCALE GENOMIC DNA]</scope>
    <source>
        <strain evidence="3 6">OG2</strain>
    </source>
</reference>
<feature type="domain" description="Zinc finger CGNR" evidence="1">
    <location>
        <begin position="139"/>
        <end position="178"/>
    </location>
</feature>
<dbReference type="Pfam" id="PF07336">
    <property type="entry name" value="ABATE"/>
    <property type="match status" value="1"/>
</dbReference>
<evidence type="ECO:0000313" key="6">
    <source>
        <dbReference type="Proteomes" id="UP000216867"/>
    </source>
</evidence>
<dbReference type="EMBL" id="NCWY01000001">
    <property type="protein sequence ID" value="PAK97312.1"/>
    <property type="molecule type" value="Genomic_DNA"/>
</dbReference>
<gene>
    <name evidence="2" type="ORF">AVW13_00240</name>
    <name evidence="3" type="ORF">B8X04_01660</name>
    <name evidence="4" type="ORF">I6G59_04820</name>
</gene>
<name>A0A163B4S3_9MICO</name>
<dbReference type="InterPro" id="IPR010852">
    <property type="entry name" value="ABATE"/>
</dbReference>
<protein>
    <submittedName>
        <fullName evidence="4">CGNR zinc finger domain-containing protein</fullName>
    </submittedName>
</protein>
<dbReference type="Proteomes" id="UP000594979">
    <property type="component" value="Chromosome"/>
</dbReference>
<dbReference type="Pfam" id="PF11706">
    <property type="entry name" value="zf-CGNR"/>
    <property type="match status" value="1"/>
</dbReference>
<dbReference type="PANTHER" id="PTHR35525">
    <property type="entry name" value="BLL6575 PROTEIN"/>
    <property type="match status" value="1"/>
</dbReference>
<reference evidence="4 7" key="4">
    <citation type="submission" date="2020-12" db="EMBL/GenBank/DDBJ databases">
        <title>FDA dAtabase for Regulatory Grade micrObial Sequences (FDA-ARGOS): Supporting development and validation of Infectious Disease Dx tests.</title>
        <authorList>
            <person name="Sproer C."/>
            <person name="Gronow S."/>
            <person name="Severitt S."/>
            <person name="Schroder I."/>
            <person name="Tallon L."/>
            <person name="Sadzewicz L."/>
            <person name="Zhao X."/>
            <person name="Boylan J."/>
            <person name="Ott S."/>
            <person name="Bowen H."/>
            <person name="Vavikolanu K."/>
            <person name="Mehta A."/>
            <person name="Aluvathingal J."/>
            <person name="Nadendla S."/>
            <person name="Lowell S."/>
            <person name="Myers T."/>
            <person name="Yan Y."/>
            <person name="Sichtig H."/>
        </authorList>
    </citation>
    <scope>NUCLEOTIDE SEQUENCE [LARGE SCALE GENOMIC DNA]</scope>
    <source>
        <strain evidence="4 7">FDAARGOS_902</strain>
    </source>
</reference>
<evidence type="ECO:0000313" key="4">
    <source>
        <dbReference type="EMBL" id="QPS34645.1"/>
    </source>
</evidence>
<dbReference type="STRING" id="33889.AVW13_00240"/>
<evidence type="ECO:0000313" key="2">
    <source>
        <dbReference type="EMBL" id="KZE24501.1"/>
    </source>
</evidence>
<dbReference type="RefSeq" id="WP_009380140.1">
    <property type="nucleotide sequence ID" value="NZ_CBDRLP010000002.1"/>
</dbReference>
<dbReference type="GeneID" id="99774710"/>
<dbReference type="InterPro" id="IPR023286">
    <property type="entry name" value="ABATE_dom_sf"/>
</dbReference>
<dbReference type="AlphaFoldDB" id="A0A163B4S3"/>
<dbReference type="PANTHER" id="PTHR35525:SF3">
    <property type="entry name" value="BLL6575 PROTEIN"/>
    <property type="match status" value="1"/>
</dbReference>
<dbReference type="Proteomes" id="UP000076612">
    <property type="component" value="Unassembled WGS sequence"/>
</dbReference>
<accession>A0A163B4S3</accession>
<evidence type="ECO:0000313" key="5">
    <source>
        <dbReference type="Proteomes" id="UP000076612"/>
    </source>
</evidence>
<proteinExistence type="predicted"/>
<organism evidence="3 6">
    <name type="scientific">Brevibacterium casei</name>
    <dbReference type="NCBI Taxonomy" id="33889"/>
    <lineage>
        <taxon>Bacteria</taxon>
        <taxon>Bacillati</taxon>
        <taxon>Actinomycetota</taxon>
        <taxon>Actinomycetes</taxon>
        <taxon>Micrococcales</taxon>
        <taxon>Brevibacteriaceae</taxon>
        <taxon>Brevibacterium</taxon>
    </lineage>
</organism>
<evidence type="ECO:0000313" key="3">
    <source>
        <dbReference type="EMBL" id="PAK97312.1"/>
    </source>
</evidence>
<dbReference type="EMBL" id="LQQR01000001">
    <property type="protein sequence ID" value="KZE24501.1"/>
    <property type="molecule type" value="Genomic_DNA"/>
</dbReference>
<dbReference type="EMBL" id="CP065682">
    <property type="protein sequence ID" value="QPS34645.1"/>
    <property type="molecule type" value="Genomic_DNA"/>
</dbReference>